<dbReference type="EMBL" id="NIZW01000001">
    <property type="protein sequence ID" value="PHQ36966.1"/>
    <property type="molecule type" value="Genomic_DNA"/>
</dbReference>
<dbReference type="SUPFAM" id="SSF46955">
    <property type="entry name" value="Putative DNA-binding domain"/>
    <property type="match status" value="1"/>
</dbReference>
<dbReference type="GO" id="GO:0003677">
    <property type="term" value="F:DNA binding"/>
    <property type="evidence" value="ECO:0007669"/>
    <property type="project" value="InterPro"/>
</dbReference>
<dbReference type="InterPro" id="IPR009061">
    <property type="entry name" value="DNA-bd_dom_put_sf"/>
</dbReference>
<keyword evidence="4" id="KW-1185">Reference proteome</keyword>
<sequence>MKEDESEPSRMLTVTDVAQWLSVSSSLVYQLVESGKLPVYRIGNGRGAIRFQPRDINQYIQSCRSESSQPPSPRRKLRPNLKHIQLD</sequence>
<dbReference type="NCBIfam" id="TIGR01764">
    <property type="entry name" value="excise"/>
    <property type="match status" value="1"/>
</dbReference>
<evidence type="ECO:0000313" key="3">
    <source>
        <dbReference type="EMBL" id="PHQ36966.1"/>
    </source>
</evidence>
<evidence type="ECO:0000313" key="4">
    <source>
        <dbReference type="Proteomes" id="UP000225740"/>
    </source>
</evidence>
<reference evidence="3 4" key="1">
    <citation type="submission" date="2017-06" db="EMBL/GenBank/DDBJ databases">
        <title>Description of Rhodopirellula bahusiensis sp. nov.</title>
        <authorList>
            <person name="Kizina J."/>
            <person name="Harder J."/>
        </authorList>
    </citation>
    <scope>NUCLEOTIDE SEQUENCE [LARGE SCALE GENOMIC DNA]</scope>
    <source>
        <strain evidence="3 4">SWK21</strain>
    </source>
</reference>
<gene>
    <name evidence="3" type="ORF">CEE69_00890</name>
</gene>
<name>A0A2G1WD80_9BACT</name>
<feature type="domain" description="Helix-turn-helix" evidence="2">
    <location>
        <begin position="11"/>
        <end position="64"/>
    </location>
</feature>
<proteinExistence type="predicted"/>
<evidence type="ECO:0000256" key="1">
    <source>
        <dbReference type="SAM" id="MobiDB-lite"/>
    </source>
</evidence>
<evidence type="ECO:0000259" key="2">
    <source>
        <dbReference type="Pfam" id="PF12728"/>
    </source>
</evidence>
<dbReference type="Pfam" id="PF12728">
    <property type="entry name" value="HTH_17"/>
    <property type="match status" value="1"/>
</dbReference>
<dbReference type="InterPro" id="IPR010093">
    <property type="entry name" value="SinI_DNA-bd"/>
</dbReference>
<protein>
    <recommendedName>
        <fullName evidence="2">Helix-turn-helix domain-containing protein</fullName>
    </recommendedName>
</protein>
<feature type="region of interest" description="Disordered" evidence="1">
    <location>
        <begin position="63"/>
        <end position="87"/>
    </location>
</feature>
<dbReference type="GeneID" id="90606861"/>
<accession>A0A2G1WD80</accession>
<dbReference type="Proteomes" id="UP000225740">
    <property type="component" value="Unassembled WGS sequence"/>
</dbReference>
<dbReference type="InterPro" id="IPR041657">
    <property type="entry name" value="HTH_17"/>
</dbReference>
<dbReference type="AlphaFoldDB" id="A0A2G1WD80"/>
<dbReference type="RefSeq" id="WP_143549112.1">
    <property type="nucleotide sequence ID" value="NZ_NIZW01000001.1"/>
</dbReference>
<comment type="caution">
    <text evidence="3">The sequence shown here is derived from an EMBL/GenBank/DDBJ whole genome shotgun (WGS) entry which is preliminary data.</text>
</comment>
<organism evidence="3 4">
    <name type="scientific">Rhodopirellula bahusiensis</name>
    <dbReference type="NCBI Taxonomy" id="2014065"/>
    <lineage>
        <taxon>Bacteria</taxon>
        <taxon>Pseudomonadati</taxon>
        <taxon>Planctomycetota</taxon>
        <taxon>Planctomycetia</taxon>
        <taxon>Pirellulales</taxon>
        <taxon>Pirellulaceae</taxon>
        <taxon>Rhodopirellula</taxon>
    </lineage>
</organism>